<dbReference type="KEGG" id="cok:COCCU_08040"/>
<dbReference type="AlphaFoldDB" id="A0A6B8W4S0"/>
<proteinExistence type="inferred from homology"/>
<dbReference type="GO" id="GO:0004519">
    <property type="term" value="F:endonuclease activity"/>
    <property type="evidence" value="ECO:0007669"/>
    <property type="project" value="UniProtKB-KW"/>
</dbReference>
<keyword evidence="3" id="KW-1133">Transmembrane helix</keyword>
<evidence type="ECO:0000256" key="1">
    <source>
        <dbReference type="RuleBase" id="RU362119"/>
    </source>
</evidence>
<dbReference type="SUPFAM" id="SSF55816">
    <property type="entry name" value="5'-nucleotidase (syn. UDP-sugar hydrolase), C-terminal domain"/>
    <property type="match status" value="1"/>
</dbReference>
<comment type="similarity">
    <text evidence="1">Belongs to the 5'-nucleotidase family.</text>
</comment>
<keyword evidence="6" id="KW-1185">Reference proteome</keyword>
<feature type="transmembrane region" description="Helical" evidence="3">
    <location>
        <begin position="658"/>
        <end position="679"/>
    </location>
</feature>
<dbReference type="GO" id="GO:0030288">
    <property type="term" value="C:outer membrane-bounded periplasmic space"/>
    <property type="evidence" value="ECO:0007669"/>
    <property type="project" value="TreeGrafter"/>
</dbReference>
<accession>A0A6B8W4S0</accession>
<reference evidence="5 6" key="1">
    <citation type="submission" date="2019-11" db="EMBL/GenBank/DDBJ databases">
        <title>Complete genome sequence of Corynebacterium kalinowskii 1959, a novel Corynebacterium species isolated from soil of a small paddock in Vilsendorf, Germany.</title>
        <authorList>
            <person name="Schaffert L."/>
            <person name="Ruwe M."/>
            <person name="Milse J."/>
            <person name="Hanuschka K."/>
            <person name="Ortseifen V."/>
            <person name="Droste J."/>
            <person name="Brandt D."/>
            <person name="Schlueter L."/>
            <person name="Kutter Y."/>
            <person name="Vinke S."/>
            <person name="Viehoefer P."/>
            <person name="Jacob L."/>
            <person name="Luebke N.-C."/>
            <person name="Schulte-Berndt E."/>
            <person name="Hain C."/>
            <person name="Linder M."/>
            <person name="Schmidt P."/>
            <person name="Wollenschlaeger L."/>
            <person name="Luttermann T."/>
            <person name="Thieme E."/>
            <person name="Hassa J."/>
            <person name="Haak M."/>
            <person name="Wittchen M."/>
            <person name="Mentz A."/>
            <person name="Persicke M."/>
            <person name="Busche T."/>
            <person name="Ruckert C."/>
        </authorList>
    </citation>
    <scope>NUCLEOTIDE SEQUENCE [LARGE SCALE GENOMIC DNA]</scope>
    <source>
        <strain evidence="5 6">2039</strain>
    </source>
</reference>
<dbReference type="GO" id="GO:0009166">
    <property type="term" value="P:nucleotide catabolic process"/>
    <property type="evidence" value="ECO:0007669"/>
    <property type="project" value="InterPro"/>
</dbReference>
<evidence type="ECO:0000256" key="3">
    <source>
        <dbReference type="SAM" id="Phobius"/>
    </source>
</evidence>
<keyword evidence="1" id="KW-0732">Signal</keyword>
<keyword evidence="3" id="KW-0472">Membrane</keyword>
<dbReference type="RefSeq" id="WP_156231028.1">
    <property type="nucleotide sequence ID" value="NZ_CP046455.1"/>
</dbReference>
<keyword evidence="3" id="KW-0812">Transmembrane</keyword>
<dbReference type="GO" id="GO:0000166">
    <property type="term" value="F:nucleotide binding"/>
    <property type="evidence" value="ECO:0007669"/>
    <property type="project" value="UniProtKB-KW"/>
</dbReference>
<dbReference type="PRINTS" id="PR01607">
    <property type="entry name" value="APYRASEFAMLY"/>
</dbReference>
<dbReference type="Proteomes" id="UP000424462">
    <property type="component" value="Chromosome"/>
</dbReference>
<keyword evidence="1 5" id="KW-0378">Hydrolase</keyword>
<keyword evidence="5" id="KW-0255">Endonuclease</keyword>
<dbReference type="GO" id="GO:0008768">
    <property type="term" value="F:UDP-sugar diphosphatase activity"/>
    <property type="evidence" value="ECO:0007669"/>
    <property type="project" value="TreeGrafter"/>
</dbReference>
<dbReference type="Gene3D" id="3.60.21.10">
    <property type="match status" value="1"/>
</dbReference>
<organism evidence="5 6">
    <name type="scientific">Corynebacterium occultum</name>
    <dbReference type="NCBI Taxonomy" id="2675219"/>
    <lineage>
        <taxon>Bacteria</taxon>
        <taxon>Bacillati</taxon>
        <taxon>Actinomycetota</taxon>
        <taxon>Actinomycetes</taxon>
        <taxon>Mycobacteriales</taxon>
        <taxon>Corynebacteriaceae</taxon>
        <taxon>Corynebacterium</taxon>
    </lineage>
</organism>
<feature type="chain" id="PRO_5025707345" evidence="1">
    <location>
        <begin position="33"/>
        <end position="701"/>
    </location>
</feature>
<dbReference type="PANTHER" id="PTHR11575">
    <property type="entry name" value="5'-NUCLEOTIDASE-RELATED"/>
    <property type="match status" value="1"/>
</dbReference>
<evidence type="ECO:0000256" key="2">
    <source>
        <dbReference type="SAM" id="MobiDB-lite"/>
    </source>
</evidence>
<dbReference type="PANTHER" id="PTHR11575:SF24">
    <property type="entry name" value="5'-NUCLEOTIDASE"/>
    <property type="match status" value="1"/>
</dbReference>
<dbReference type="Gene3D" id="3.90.780.10">
    <property type="entry name" value="5'-Nucleotidase, C-terminal domain"/>
    <property type="match status" value="1"/>
</dbReference>
<keyword evidence="1" id="KW-0547">Nucleotide-binding</keyword>
<dbReference type="EC" id="3.1.31.-" evidence="5"/>
<name>A0A6B8W4S0_9CORY</name>
<dbReference type="InterPro" id="IPR029052">
    <property type="entry name" value="Metallo-depent_PP-like"/>
</dbReference>
<dbReference type="EMBL" id="CP046455">
    <property type="protein sequence ID" value="QGU07541.1"/>
    <property type="molecule type" value="Genomic_DNA"/>
</dbReference>
<evidence type="ECO:0000259" key="4">
    <source>
        <dbReference type="Pfam" id="PF02872"/>
    </source>
</evidence>
<dbReference type="Pfam" id="PF02872">
    <property type="entry name" value="5_nucleotid_C"/>
    <property type="match status" value="1"/>
</dbReference>
<keyword evidence="5" id="KW-0540">Nuclease</keyword>
<feature type="signal peptide" evidence="1">
    <location>
        <begin position="1"/>
        <end position="32"/>
    </location>
</feature>
<dbReference type="GO" id="GO:0008253">
    <property type="term" value="F:5'-nucleotidase activity"/>
    <property type="evidence" value="ECO:0007669"/>
    <property type="project" value="TreeGrafter"/>
</dbReference>
<dbReference type="InterPro" id="IPR036907">
    <property type="entry name" value="5'-Nucleotdase_C_sf"/>
</dbReference>
<dbReference type="SUPFAM" id="SSF56300">
    <property type="entry name" value="Metallo-dependent phosphatases"/>
    <property type="match status" value="1"/>
</dbReference>
<feature type="region of interest" description="Disordered" evidence="2">
    <location>
        <begin position="629"/>
        <end position="653"/>
    </location>
</feature>
<dbReference type="InterPro" id="IPR008334">
    <property type="entry name" value="5'-Nucleotdase_C"/>
</dbReference>
<feature type="domain" description="5'-Nucleotidase C-terminal" evidence="4">
    <location>
        <begin position="360"/>
        <end position="509"/>
    </location>
</feature>
<protein>
    <submittedName>
        <fullName evidence="5">Endonuclease YhcR</fullName>
        <ecNumber evidence="5">3.1.31.-</ecNumber>
    </submittedName>
</protein>
<sequence length="701" mass="73343" precursor="true">MKHPRTAHVRNTATAVATASALVLCLTPNAVAQTTENQVTFSVSNFSDFHGHLEEVADSDTGEVEEAGAALIAGKIDALRAEAVAEGSTHFHTTSGDNVGGSAFTSALLNDEPTIDVLNAMGVDVSAAGNHEFDQGFTDLRDRIVPNSEFPILGANVVDAKGEAVLEEYTIKEVENAEGDSISVAFIGTVTEQTKNKVAPSAVEGLEFLDPEIVTNEIAAELSDGEETNGEADVVIALFHEDGETATTFSEDVDAVFAGDSHARYLSGENSQPVIVQALEYGKLLANLDFTVDADSGEIISIEPSLFTADEMAKDESVTPNVAVTNIVEQAVVQAEIEGAKVVASIEHTFTRGANPGEESGSNRGIESTLNNLIAEAQRSQMSEVVGQDIDLGLMNAGGVRADLEAGDVTYAEAFTVQPFGNAVAYGTLSGADILQALEQQWKDSADSRPRLSLGVSDNFSYTYDPTAAAGERIIQATINGEPLDPTKDYTVAASTFLFEGGDGFSALENVRNFEDVGAMDVQMFIDHLAEAEDLEPRWGQSDIGISVTGDLAPGSTVTIDLESLAYSQNETATEVTIKLGEEEFSAAIDTTVISAGYGSTGTAQFADLVVPESFRGGVEDIIITTDAAAPQASEDPQEPEEPQEPTAGSIDSPTGGVIAAAVAAVAAIAGALGLANLFNGGQLFAEIQANIQREVARFLG</sequence>
<evidence type="ECO:0000313" key="5">
    <source>
        <dbReference type="EMBL" id="QGU07541.1"/>
    </source>
</evidence>
<gene>
    <name evidence="5" type="primary">yhcR</name>
    <name evidence="5" type="ORF">COCCU_08040</name>
</gene>
<evidence type="ECO:0000313" key="6">
    <source>
        <dbReference type="Proteomes" id="UP000424462"/>
    </source>
</evidence>
<dbReference type="InterPro" id="IPR006179">
    <property type="entry name" value="5_nucleotidase/apyrase"/>
</dbReference>